<evidence type="ECO:0000259" key="1">
    <source>
        <dbReference type="Pfam" id="PF13622"/>
    </source>
</evidence>
<dbReference type="Proteomes" id="UP000197290">
    <property type="component" value="Unassembled WGS sequence"/>
</dbReference>
<dbReference type="SUPFAM" id="SSF54637">
    <property type="entry name" value="Thioesterase/thiol ester dehydrase-isomerase"/>
    <property type="match status" value="2"/>
</dbReference>
<proteinExistence type="predicted"/>
<dbReference type="InterPro" id="IPR029069">
    <property type="entry name" value="HotDog_dom_sf"/>
</dbReference>
<accession>A0A245ZK89</accession>
<dbReference type="EMBL" id="NBBI01000003">
    <property type="protein sequence ID" value="OWK30154.1"/>
    <property type="molecule type" value="Genomic_DNA"/>
</dbReference>
<comment type="caution">
    <text evidence="2">The sequence shown here is derived from an EMBL/GenBank/DDBJ whole genome shotgun (WGS) entry which is preliminary data.</text>
</comment>
<keyword evidence="3" id="KW-1185">Reference proteome</keyword>
<organism evidence="2 3">
    <name type="scientific">Sphingomonas dokdonensis</name>
    <dbReference type="NCBI Taxonomy" id="344880"/>
    <lineage>
        <taxon>Bacteria</taxon>
        <taxon>Pseudomonadati</taxon>
        <taxon>Pseudomonadota</taxon>
        <taxon>Alphaproteobacteria</taxon>
        <taxon>Sphingomonadales</taxon>
        <taxon>Sphingomonadaceae</taxon>
        <taxon>Sphingomonas</taxon>
    </lineage>
</organism>
<sequence length="289" mass="30090">MSRHDPEKLYPGFPGTEPSEHIRTIPACAALGMSQRATIGAPVATSLDAALPAVCDTHGRVSRGAALVLADQATAGGVFTTLPHPTPMMTLDLRVDWFGPLPAAPISCTIDEVTREGDLALSRGHLTSGGKPVGATVARYLVGSMPGGTPGRMDGRSEMLPPSTAANFAAYLGAVPTIDGMTMRPRSEHVGAPLPAYHGGVIAGLLEQAGVAAIDPAFRPLDIEIRFLAPALATLPLVARVVPRRTGRRAITLDIDAHQGDPSRPVAIARMLAITDAAGDPIRHALPRE</sequence>
<dbReference type="CDD" id="cd03443">
    <property type="entry name" value="PaaI_thioesterase"/>
    <property type="match status" value="1"/>
</dbReference>
<evidence type="ECO:0000313" key="2">
    <source>
        <dbReference type="EMBL" id="OWK30154.1"/>
    </source>
</evidence>
<feature type="domain" description="Acyl-CoA thioesterase-like N-terminal HotDog" evidence="1">
    <location>
        <begin position="197"/>
        <end position="270"/>
    </location>
</feature>
<dbReference type="Pfam" id="PF13622">
    <property type="entry name" value="4HBT_3"/>
    <property type="match status" value="1"/>
</dbReference>
<protein>
    <submittedName>
        <fullName evidence="2">Thioesterase superfamily protein</fullName>
    </submittedName>
</protein>
<dbReference type="OrthoDB" id="9813158at2"/>
<gene>
    <name evidence="2" type="ORF">SPDO_18360</name>
</gene>
<dbReference type="InterPro" id="IPR049449">
    <property type="entry name" value="TesB_ACOT8-like_N"/>
</dbReference>
<dbReference type="Gene3D" id="3.10.129.10">
    <property type="entry name" value="Hotdog Thioesterase"/>
    <property type="match status" value="2"/>
</dbReference>
<name>A0A245ZK89_9SPHN</name>
<dbReference type="RefSeq" id="WP_088367177.1">
    <property type="nucleotide sequence ID" value="NZ_NBBI01000003.1"/>
</dbReference>
<reference evidence="2 3" key="1">
    <citation type="submission" date="2017-03" db="EMBL/GenBank/DDBJ databases">
        <title>Genome sequence of Sphingomonas dokdonensis DSM 21029.</title>
        <authorList>
            <person name="Poehlein A."/>
            <person name="Wuebbeler J.H."/>
            <person name="Steinbuechel A."/>
            <person name="Daniel R."/>
        </authorList>
    </citation>
    <scope>NUCLEOTIDE SEQUENCE [LARGE SCALE GENOMIC DNA]</scope>
    <source>
        <strain evidence="2 3">DSM 21029</strain>
    </source>
</reference>
<dbReference type="AlphaFoldDB" id="A0A245ZK89"/>
<evidence type="ECO:0000313" key="3">
    <source>
        <dbReference type="Proteomes" id="UP000197290"/>
    </source>
</evidence>